<gene>
    <name evidence="6" type="primary">sbp1</name>
</gene>
<dbReference type="InterPro" id="IPR050082">
    <property type="entry name" value="RNA_methyltr_RlmE"/>
</dbReference>
<sequence length="253" mass="29793">MKDKYYYLAIRKKFYFQHSFRSRAAFKLIQINKKFFLLKNHTSIIDLCSFPGSWLQVGSQLINKNKILLGVDLIYIKPLKEIYFLKTNIKNKNLSRFINKKFLNLKFKCLLNDGSPNIGGIQSLTSYNQNVLVKYGIMVLLENIQSLGDFVTKIFLTENFFNFVYVFRNLFVTTIIYKPSASRLSSSEYYIIGKGLKKINYSKKALFKCLFLSFKIERLVYKKNYLLSLSSDKPRFSRLIQDYLRKSVITLIE</sequence>
<evidence type="ECO:0000256" key="2">
    <source>
        <dbReference type="ARBA" id="ARBA00022603"/>
    </source>
</evidence>
<evidence type="ECO:0000313" key="6">
    <source>
        <dbReference type="EMBL" id="BAS02003.1"/>
    </source>
</evidence>
<dbReference type="PANTHER" id="PTHR10920:SF13">
    <property type="entry name" value="PRE-RRNA 2'-O-RIBOSE RNA METHYLTRANSFERASE FTSJ3"/>
    <property type="match status" value="1"/>
</dbReference>
<evidence type="ECO:0000256" key="1">
    <source>
        <dbReference type="ARBA" id="ARBA00022552"/>
    </source>
</evidence>
<keyword evidence="1" id="KW-0698">rRNA processing</keyword>
<feature type="domain" description="Ribosomal RNA methyltransferase FtsJ" evidence="5">
    <location>
        <begin position="20"/>
        <end position="195"/>
    </location>
</feature>
<dbReference type="InterPro" id="IPR029063">
    <property type="entry name" value="SAM-dependent_MTases_sf"/>
</dbReference>
<keyword evidence="4" id="KW-0949">S-adenosyl-L-methionine</keyword>
<evidence type="ECO:0000256" key="4">
    <source>
        <dbReference type="ARBA" id="ARBA00022691"/>
    </source>
</evidence>
<protein>
    <submittedName>
        <fullName evidence="6">SAM-dependent methyltransferase</fullName>
    </submittedName>
</protein>
<dbReference type="GO" id="GO:0005730">
    <property type="term" value="C:nucleolus"/>
    <property type="evidence" value="ECO:0007669"/>
    <property type="project" value="TreeGrafter"/>
</dbReference>
<geneLocation type="nucleomorph" evidence="6"/>
<evidence type="ECO:0000259" key="5">
    <source>
        <dbReference type="Pfam" id="PF01728"/>
    </source>
</evidence>
<dbReference type="GO" id="GO:0030687">
    <property type="term" value="C:preribosome, large subunit precursor"/>
    <property type="evidence" value="ECO:0007669"/>
    <property type="project" value="TreeGrafter"/>
</dbReference>
<dbReference type="GO" id="GO:0000463">
    <property type="term" value="P:maturation of LSU-rRNA from tricistronic rRNA transcript (SSU-rRNA, 5.8S rRNA, LSU-rRNA)"/>
    <property type="evidence" value="ECO:0007669"/>
    <property type="project" value="TreeGrafter"/>
</dbReference>
<dbReference type="EMBL" id="AB996604">
    <property type="protein sequence ID" value="BAS02003.1"/>
    <property type="molecule type" value="Genomic_DNA"/>
</dbReference>
<dbReference type="PANTHER" id="PTHR10920">
    <property type="entry name" value="RIBOSOMAL RNA METHYLTRANSFERASE"/>
    <property type="match status" value="1"/>
</dbReference>
<dbReference type="AlphaFoldDB" id="A0A0H5BIU7"/>
<accession>A0A0H5BIU7</accession>
<dbReference type="GO" id="GO:0000466">
    <property type="term" value="P:maturation of 5.8S rRNA from tricistronic rRNA transcript (SSU-rRNA, 5.8S rRNA, LSU-rRNA)"/>
    <property type="evidence" value="ECO:0007669"/>
    <property type="project" value="TreeGrafter"/>
</dbReference>
<dbReference type="GO" id="GO:0008650">
    <property type="term" value="F:rRNA (uridine-2'-O-)-methyltransferase activity"/>
    <property type="evidence" value="ECO:0007669"/>
    <property type="project" value="TreeGrafter"/>
</dbReference>
<dbReference type="GO" id="GO:0016435">
    <property type="term" value="F:rRNA (guanine) methyltransferase activity"/>
    <property type="evidence" value="ECO:0007669"/>
    <property type="project" value="TreeGrafter"/>
</dbReference>
<dbReference type="Gene3D" id="3.40.50.150">
    <property type="entry name" value="Vaccinia Virus protein VP39"/>
    <property type="match status" value="1"/>
</dbReference>
<dbReference type="SUPFAM" id="SSF53335">
    <property type="entry name" value="S-adenosyl-L-methionine-dependent methyltransferases"/>
    <property type="match status" value="1"/>
</dbReference>
<evidence type="ECO:0000256" key="3">
    <source>
        <dbReference type="ARBA" id="ARBA00022679"/>
    </source>
</evidence>
<proteinExistence type="predicted"/>
<dbReference type="Pfam" id="PF01728">
    <property type="entry name" value="FtsJ"/>
    <property type="match status" value="1"/>
</dbReference>
<reference evidence="6" key="1">
    <citation type="journal article" date="2015" name="Genome Biol. Evol.">
        <title>Nucleomorph Genome Sequences of Two Chlorarachniophytes, Amorphochlora amoebiformis and Lotharella vacuolata.</title>
        <authorList>
            <person name="Suzuki S."/>
            <person name="Shirato S."/>
            <person name="Hirakawa Y."/>
            <person name="Ishida K."/>
        </authorList>
    </citation>
    <scope>NUCLEOTIDE SEQUENCE</scope>
    <source>
        <strain evidence="6">CCMP2058</strain>
    </source>
</reference>
<organism evidence="6">
    <name type="scientific">Amorphochlora amoebiformis</name>
    <dbReference type="NCBI Taxonomy" id="1561963"/>
    <lineage>
        <taxon>Eukaryota</taxon>
        <taxon>Sar</taxon>
        <taxon>Rhizaria</taxon>
        <taxon>Cercozoa</taxon>
        <taxon>Chlorarachniophyceae</taxon>
        <taxon>Amorphochlora</taxon>
    </lineage>
</organism>
<keyword evidence="2 6" id="KW-0489">Methyltransferase</keyword>
<dbReference type="InterPro" id="IPR002877">
    <property type="entry name" value="RNA_MeTrfase_FtsJ_dom"/>
</dbReference>
<keyword evidence="3 6" id="KW-0808">Transferase</keyword>
<keyword evidence="6" id="KW-0542">Nucleomorph</keyword>
<name>A0A0H5BIU7_9EUKA</name>